<dbReference type="Proteomes" id="UP000008383">
    <property type="component" value="Unassembled WGS sequence"/>
</dbReference>
<evidence type="ECO:0000313" key="2">
    <source>
        <dbReference type="EMBL" id="EFE40515.1"/>
    </source>
</evidence>
<organism evidence="2 3">
    <name type="scientific">Trichophyton verrucosum (strain HKI 0517)</name>
    <dbReference type="NCBI Taxonomy" id="663202"/>
    <lineage>
        <taxon>Eukaryota</taxon>
        <taxon>Fungi</taxon>
        <taxon>Dikarya</taxon>
        <taxon>Ascomycota</taxon>
        <taxon>Pezizomycotina</taxon>
        <taxon>Eurotiomycetes</taxon>
        <taxon>Eurotiomycetidae</taxon>
        <taxon>Onygenales</taxon>
        <taxon>Arthrodermataceae</taxon>
        <taxon>Trichophyton</taxon>
    </lineage>
</organism>
<sequence>MADATEPDFATLRAIVKRKVDDHEKLKPLFKYLRGAHDEESIYISQEKMEQFRIRLSNMDLDEGGRFFRPITMSEFKSWNYDERHEREIDWDCENWRMRDAEAIYHKCWDLIKSEIPEHAQTEEKILFLDYTPWRSVIIPHTRMGGNFANFFPDERTDWVAQTELDLYESRPSDSHVISFSTHGLRPDKSVESRLARSEILVALDIMMQRMLWLPHITNHIFPVLMISCFNRQFRANEVYLENGTLHFNCTPFINLETFDQYKYQLLVRWSLAQPIGTTTTYPNLQKLPDGFEKFIALGDGKRKIKKQNAKPTPKPAVKRLEELKRK</sequence>
<dbReference type="HOGENOM" id="CLU_836712_0_0_1"/>
<dbReference type="OrthoDB" id="4206905at2759"/>
<keyword evidence="3" id="KW-1185">Reference proteome</keyword>
<reference evidence="3" key="1">
    <citation type="journal article" date="2011" name="Genome Biol.">
        <title>Comparative and functional genomics provide insights into the pathogenicity of dermatophytic fungi.</title>
        <authorList>
            <person name="Burmester A."/>
            <person name="Shelest E."/>
            <person name="Gloeckner G."/>
            <person name="Heddergott C."/>
            <person name="Schindler S."/>
            <person name="Staib P."/>
            <person name="Heidel A."/>
            <person name="Felder M."/>
            <person name="Petzold A."/>
            <person name="Szafranski K."/>
            <person name="Feuermann M."/>
            <person name="Pedruzzi I."/>
            <person name="Priebe S."/>
            <person name="Groth M."/>
            <person name="Winkler R."/>
            <person name="Li W."/>
            <person name="Kniemeyer O."/>
            <person name="Schroeckh V."/>
            <person name="Hertweck C."/>
            <person name="Hube B."/>
            <person name="White T.C."/>
            <person name="Platzer M."/>
            <person name="Guthke R."/>
            <person name="Heitman J."/>
            <person name="Woestemeyer J."/>
            <person name="Zipfel P.F."/>
            <person name="Monod M."/>
            <person name="Brakhage A.A."/>
        </authorList>
    </citation>
    <scope>NUCLEOTIDE SEQUENCE [LARGE SCALE GENOMIC DNA]</scope>
    <source>
        <strain evidence="3">HKI 0517</strain>
    </source>
</reference>
<feature type="region of interest" description="Disordered" evidence="1">
    <location>
        <begin position="303"/>
        <end position="327"/>
    </location>
</feature>
<name>D4DC95_TRIVH</name>
<dbReference type="GeneID" id="9577975"/>
<dbReference type="RefSeq" id="XP_003021133.1">
    <property type="nucleotide sequence ID" value="XM_003021087.1"/>
</dbReference>
<dbReference type="AlphaFoldDB" id="D4DC95"/>
<evidence type="ECO:0000256" key="1">
    <source>
        <dbReference type="SAM" id="MobiDB-lite"/>
    </source>
</evidence>
<comment type="caution">
    <text evidence="2">The sequence shown here is derived from an EMBL/GenBank/DDBJ whole genome shotgun (WGS) entry which is preliminary data.</text>
</comment>
<gene>
    <name evidence="2" type="ORF">TRV_04747</name>
</gene>
<proteinExistence type="predicted"/>
<dbReference type="KEGG" id="tve:TRV_04747"/>
<evidence type="ECO:0000313" key="3">
    <source>
        <dbReference type="Proteomes" id="UP000008383"/>
    </source>
</evidence>
<protein>
    <submittedName>
        <fullName evidence="2">Uncharacterized protein</fullName>
    </submittedName>
</protein>
<accession>D4DC95</accession>
<dbReference type="EMBL" id="ACYE01000241">
    <property type="protein sequence ID" value="EFE40515.1"/>
    <property type="molecule type" value="Genomic_DNA"/>
</dbReference>